<feature type="non-terminal residue" evidence="1">
    <location>
        <position position="76"/>
    </location>
</feature>
<dbReference type="EMBL" id="CAJVQB010073593">
    <property type="protein sequence ID" value="CAG8843792.1"/>
    <property type="molecule type" value="Genomic_DNA"/>
</dbReference>
<protein>
    <submittedName>
        <fullName evidence="1">34527_t:CDS:1</fullName>
    </submittedName>
</protein>
<evidence type="ECO:0000313" key="2">
    <source>
        <dbReference type="Proteomes" id="UP000789901"/>
    </source>
</evidence>
<name>A0ABN7WYE8_GIGMA</name>
<organism evidence="1 2">
    <name type="scientific">Gigaspora margarita</name>
    <dbReference type="NCBI Taxonomy" id="4874"/>
    <lineage>
        <taxon>Eukaryota</taxon>
        <taxon>Fungi</taxon>
        <taxon>Fungi incertae sedis</taxon>
        <taxon>Mucoromycota</taxon>
        <taxon>Glomeromycotina</taxon>
        <taxon>Glomeromycetes</taxon>
        <taxon>Diversisporales</taxon>
        <taxon>Gigasporaceae</taxon>
        <taxon>Gigaspora</taxon>
    </lineage>
</organism>
<comment type="caution">
    <text evidence="1">The sequence shown here is derived from an EMBL/GenBank/DDBJ whole genome shotgun (WGS) entry which is preliminary data.</text>
</comment>
<sequence length="76" mass="8963">MRTSSEASMNMKIEDSEWEALELKRLQKELIELSTFNIDDPSSEEPFLISKIVVDKYKPNIFEQKNRDGQKKNKEN</sequence>
<evidence type="ECO:0000313" key="1">
    <source>
        <dbReference type="EMBL" id="CAG8843792.1"/>
    </source>
</evidence>
<gene>
    <name evidence="1" type="ORF">GMARGA_LOCUS36729</name>
</gene>
<accession>A0ABN7WYE8</accession>
<reference evidence="1 2" key="1">
    <citation type="submission" date="2021-06" db="EMBL/GenBank/DDBJ databases">
        <authorList>
            <person name="Kallberg Y."/>
            <person name="Tangrot J."/>
            <person name="Rosling A."/>
        </authorList>
    </citation>
    <scope>NUCLEOTIDE SEQUENCE [LARGE SCALE GENOMIC DNA]</scope>
    <source>
        <strain evidence="1 2">120-4 pot B 10/14</strain>
    </source>
</reference>
<keyword evidence="2" id="KW-1185">Reference proteome</keyword>
<dbReference type="Proteomes" id="UP000789901">
    <property type="component" value="Unassembled WGS sequence"/>
</dbReference>
<proteinExistence type="predicted"/>